<evidence type="ECO:0000259" key="2">
    <source>
        <dbReference type="Pfam" id="PF08242"/>
    </source>
</evidence>
<evidence type="ECO:0000313" key="3">
    <source>
        <dbReference type="EMBL" id="KAF1991581.1"/>
    </source>
</evidence>
<keyword evidence="3" id="KW-0808">Transferase</keyword>
<protein>
    <submittedName>
        <fullName evidence="3">S-adenosyl-L-methionine-dependent methyltransferase</fullName>
    </submittedName>
</protein>
<dbReference type="AlphaFoldDB" id="A0A6G1HED3"/>
<proteinExistence type="predicted"/>
<reference evidence="3" key="1">
    <citation type="journal article" date="2020" name="Stud. Mycol.">
        <title>101 Dothideomycetes genomes: a test case for predicting lifestyles and emergence of pathogens.</title>
        <authorList>
            <person name="Haridas S."/>
            <person name="Albert R."/>
            <person name="Binder M."/>
            <person name="Bloem J."/>
            <person name="Labutti K."/>
            <person name="Salamov A."/>
            <person name="Andreopoulos B."/>
            <person name="Baker S."/>
            <person name="Barry K."/>
            <person name="Bills G."/>
            <person name="Bluhm B."/>
            <person name="Cannon C."/>
            <person name="Castanera R."/>
            <person name="Culley D."/>
            <person name="Daum C."/>
            <person name="Ezra D."/>
            <person name="Gonzalez J."/>
            <person name="Henrissat B."/>
            <person name="Kuo A."/>
            <person name="Liang C."/>
            <person name="Lipzen A."/>
            <person name="Lutzoni F."/>
            <person name="Magnuson J."/>
            <person name="Mondo S."/>
            <person name="Nolan M."/>
            <person name="Ohm R."/>
            <person name="Pangilinan J."/>
            <person name="Park H.-J."/>
            <person name="Ramirez L."/>
            <person name="Alfaro M."/>
            <person name="Sun H."/>
            <person name="Tritt A."/>
            <person name="Yoshinaga Y."/>
            <person name="Zwiers L.-H."/>
            <person name="Turgeon B."/>
            <person name="Goodwin S."/>
            <person name="Spatafora J."/>
            <person name="Crous P."/>
            <person name="Grigoriev I."/>
        </authorList>
    </citation>
    <scope>NUCLEOTIDE SEQUENCE</scope>
    <source>
        <strain evidence="3">CBS 113979</strain>
    </source>
</reference>
<feature type="region of interest" description="Disordered" evidence="1">
    <location>
        <begin position="1"/>
        <end position="21"/>
    </location>
</feature>
<dbReference type="OrthoDB" id="3647at2759"/>
<organism evidence="3 4">
    <name type="scientific">Aulographum hederae CBS 113979</name>
    <dbReference type="NCBI Taxonomy" id="1176131"/>
    <lineage>
        <taxon>Eukaryota</taxon>
        <taxon>Fungi</taxon>
        <taxon>Dikarya</taxon>
        <taxon>Ascomycota</taxon>
        <taxon>Pezizomycotina</taxon>
        <taxon>Dothideomycetes</taxon>
        <taxon>Pleosporomycetidae</taxon>
        <taxon>Aulographales</taxon>
        <taxon>Aulographaceae</taxon>
    </lineage>
</organism>
<feature type="domain" description="Methyltransferase type 12" evidence="2">
    <location>
        <begin position="81"/>
        <end position="184"/>
    </location>
</feature>
<evidence type="ECO:0000256" key="1">
    <source>
        <dbReference type="SAM" id="MobiDB-lite"/>
    </source>
</evidence>
<dbReference type="CDD" id="cd02440">
    <property type="entry name" value="AdoMet_MTases"/>
    <property type="match status" value="1"/>
</dbReference>
<dbReference type="InterPro" id="IPR013217">
    <property type="entry name" value="Methyltransf_12"/>
</dbReference>
<dbReference type="Gene3D" id="3.40.50.150">
    <property type="entry name" value="Vaccinia Virus protein VP39"/>
    <property type="match status" value="1"/>
</dbReference>
<dbReference type="GO" id="GO:0032259">
    <property type="term" value="P:methylation"/>
    <property type="evidence" value="ECO:0007669"/>
    <property type="project" value="UniProtKB-KW"/>
</dbReference>
<dbReference type="PANTHER" id="PTHR43591:SF108">
    <property type="entry name" value="S-ADENOSYL-L-METHIONINE-DEPENDENT METHYLTRANSFERASE"/>
    <property type="match status" value="1"/>
</dbReference>
<evidence type="ECO:0000313" key="4">
    <source>
        <dbReference type="Proteomes" id="UP000800041"/>
    </source>
</evidence>
<dbReference type="PANTHER" id="PTHR43591">
    <property type="entry name" value="METHYLTRANSFERASE"/>
    <property type="match status" value="1"/>
</dbReference>
<dbReference type="Proteomes" id="UP000800041">
    <property type="component" value="Unassembled WGS sequence"/>
</dbReference>
<keyword evidence="3" id="KW-0489">Methyltransferase</keyword>
<feature type="compositionally biased region" description="Basic residues" evidence="1">
    <location>
        <begin position="1"/>
        <end position="17"/>
    </location>
</feature>
<name>A0A6G1HED3_9PEZI</name>
<dbReference type="EMBL" id="ML977139">
    <property type="protein sequence ID" value="KAF1991581.1"/>
    <property type="molecule type" value="Genomic_DNA"/>
</dbReference>
<dbReference type="GO" id="GO:0008168">
    <property type="term" value="F:methyltransferase activity"/>
    <property type="evidence" value="ECO:0007669"/>
    <property type="project" value="UniProtKB-KW"/>
</dbReference>
<dbReference type="SUPFAM" id="SSF53335">
    <property type="entry name" value="S-adenosyl-L-methionine-dependent methyltransferases"/>
    <property type="match status" value="1"/>
</dbReference>
<accession>A0A6G1HED3</accession>
<keyword evidence="4" id="KW-1185">Reference proteome</keyword>
<dbReference type="InterPro" id="IPR029063">
    <property type="entry name" value="SAM-dependent_MTases_sf"/>
</dbReference>
<gene>
    <name evidence="3" type="ORF">K402DRAFT_400299</name>
</gene>
<sequence length="264" mass="29248">MAHHSHNHGHHHHGHHHSAVDGMSHTEANAHFFDKMAEKALSESWLKVERRMTSELRDRLVWIGIEWANKDVEASKDVRLLDYACGTGMMTRTFAPHITSATGVDVSPAMIKAFNTCIPDSGLPYHRVSAVVGDIISDPPSSSVTGPDFQDFDLIAIGFAYHHFEHQDVSVRKLSERLKPGGVFLITDFAGEQKGHVPEEAAATMKVTGFEEEDVKSVFAKEGLVDFGLEVLKENVVFEMDGVTIDRKVFIAKGRKPDRPVASI</sequence>
<dbReference type="Pfam" id="PF08242">
    <property type="entry name" value="Methyltransf_12"/>
    <property type="match status" value="1"/>
</dbReference>